<evidence type="ECO:0000256" key="2">
    <source>
        <dbReference type="ARBA" id="ARBA00022723"/>
    </source>
</evidence>
<evidence type="ECO:0000256" key="5">
    <source>
        <dbReference type="RuleBase" id="RU003682"/>
    </source>
</evidence>
<reference evidence="7 8" key="1">
    <citation type="submission" date="2024-07" db="EMBL/GenBank/DDBJ databases">
        <title>Uliginosibacterium paludis KCTC:42655.</title>
        <authorList>
            <person name="Kim M.K."/>
        </authorList>
    </citation>
    <scope>NUCLEOTIDE SEQUENCE [LARGE SCALE GENOMIC DNA]</scope>
    <source>
        <strain evidence="7 8">KCTC 42655</strain>
    </source>
</reference>
<organism evidence="7 8">
    <name type="scientific">Uliginosibacterium paludis</name>
    <dbReference type="NCBI Taxonomy" id="1615952"/>
    <lineage>
        <taxon>Bacteria</taxon>
        <taxon>Pseudomonadati</taxon>
        <taxon>Pseudomonadota</taxon>
        <taxon>Betaproteobacteria</taxon>
        <taxon>Rhodocyclales</taxon>
        <taxon>Zoogloeaceae</taxon>
        <taxon>Uliginosibacterium</taxon>
    </lineage>
</organism>
<evidence type="ECO:0000256" key="1">
    <source>
        <dbReference type="ARBA" id="ARBA00008056"/>
    </source>
</evidence>
<dbReference type="PANTHER" id="PTHR10209">
    <property type="entry name" value="OXIDOREDUCTASE, 2OG-FE II OXYGENASE FAMILY PROTEIN"/>
    <property type="match status" value="1"/>
</dbReference>
<keyword evidence="4 5" id="KW-0408">Iron</keyword>
<keyword evidence="8" id="KW-1185">Reference proteome</keyword>
<evidence type="ECO:0000259" key="6">
    <source>
        <dbReference type="PROSITE" id="PS51471"/>
    </source>
</evidence>
<dbReference type="Pfam" id="PF14226">
    <property type="entry name" value="DIOX_N"/>
    <property type="match status" value="1"/>
</dbReference>
<dbReference type="Pfam" id="PF03171">
    <property type="entry name" value="2OG-FeII_Oxy"/>
    <property type="match status" value="1"/>
</dbReference>
<comment type="caution">
    <text evidence="7">The sequence shown here is derived from an EMBL/GenBank/DDBJ whole genome shotgun (WGS) entry which is preliminary data.</text>
</comment>
<dbReference type="SUPFAM" id="SSF51197">
    <property type="entry name" value="Clavaminate synthase-like"/>
    <property type="match status" value="1"/>
</dbReference>
<comment type="similarity">
    <text evidence="1 5">Belongs to the iron/ascorbate-dependent oxidoreductase family.</text>
</comment>
<dbReference type="InterPro" id="IPR044861">
    <property type="entry name" value="IPNS-like_FE2OG_OXY"/>
</dbReference>
<dbReference type="PANTHER" id="PTHR10209:SF804">
    <property type="entry name" value="FE2OG DIOXYGENASE DOMAIN-CONTAINING PROTEIN"/>
    <property type="match status" value="1"/>
</dbReference>
<name>A0ABV2CR94_9RHOO</name>
<evidence type="ECO:0000256" key="4">
    <source>
        <dbReference type="ARBA" id="ARBA00023004"/>
    </source>
</evidence>
<dbReference type="EMBL" id="JBEWLZ010000005">
    <property type="protein sequence ID" value="MET1490287.1"/>
    <property type="molecule type" value="Genomic_DNA"/>
</dbReference>
<feature type="domain" description="Fe2OG dioxygenase" evidence="6">
    <location>
        <begin position="178"/>
        <end position="282"/>
    </location>
</feature>
<dbReference type="InterPro" id="IPR005123">
    <property type="entry name" value="Oxoglu/Fe-dep_dioxygenase_dom"/>
</dbReference>
<dbReference type="RefSeq" id="WP_345928505.1">
    <property type="nucleotide sequence ID" value="NZ_JBDIVF010000006.1"/>
</dbReference>
<evidence type="ECO:0000256" key="3">
    <source>
        <dbReference type="ARBA" id="ARBA00023002"/>
    </source>
</evidence>
<protein>
    <submittedName>
        <fullName evidence="7">2-oxoglutarate and iron-dependent oxygenase domain-containing protein</fullName>
    </submittedName>
</protein>
<evidence type="ECO:0000313" key="8">
    <source>
        <dbReference type="Proteomes" id="UP001548590"/>
    </source>
</evidence>
<dbReference type="Proteomes" id="UP001548590">
    <property type="component" value="Unassembled WGS sequence"/>
</dbReference>
<evidence type="ECO:0000313" key="7">
    <source>
        <dbReference type="EMBL" id="MET1490287.1"/>
    </source>
</evidence>
<gene>
    <name evidence="7" type="ORF">ABVT11_10660</name>
</gene>
<dbReference type="Gene3D" id="2.60.120.330">
    <property type="entry name" value="B-lactam Antibiotic, Isopenicillin N Synthase, Chain"/>
    <property type="match status" value="1"/>
</dbReference>
<dbReference type="InterPro" id="IPR026992">
    <property type="entry name" value="DIOX_N"/>
</dbReference>
<dbReference type="PRINTS" id="PR00682">
    <property type="entry name" value="IPNSYNTHASE"/>
</dbReference>
<accession>A0ABV2CR94</accession>
<dbReference type="InterPro" id="IPR027443">
    <property type="entry name" value="IPNS-like_sf"/>
</dbReference>
<keyword evidence="2 5" id="KW-0479">Metal-binding</keyword>
<dbReference type="PROSITE" id="PS51471">
    <property type="entry name" value="FE2OG_OXY"/>
    <property type="match status" value="1"/>
</dbReference>
<keyword evidence="3 5" id="KW-0560">Oxidoreductase</keyword>
<sequence>MVQYQPPVRSLQPVLDIAPWLDGTNRQGVAREFDRICREIGFFYLVGHGIDTADMRGILHEAQRFFALPDEVKRSLAINASGRGYEPLAAQALDPDSPPDLKESWLCGTELAASHPYVMAALPNHGPNRWPEEALLPGFRAACERYRAQVHALSETLMSIFAIAADAAEDHFAPLFHEPMATLRLLHYPPQPGRVIANQIGCGAHTDWGCFTLLLQDETGGLEVQTAHGEWLLAEPLPGAFVVNLGDMMPVWTNGAYHSNAHRVRNRSPERHRYSVPFFQDLNYYSRIECLPAFRTPDGPPRFAPRTAGEHFELMFRKTREAALA</sequence>
<proteinExistence type="inferred from homology"/>